<protein>
    <recommendedName>
        <fullName evidence="4">Phage abortive infection protein</fullName>
    </recommendedName>
</protein>
<organism evidence="2 3">
    <name type="scientific">Pseudomonas putida</name>
    <name type="common">Arthrobacter siderocapsulatus</name>
    <dbReference type="NCBI Taxonomy" id="303"/>
    <lineage>
        <taxon>Bacteria</taxon>
        <taxon>Pseudomonadati</taxon>
        <taxon>Pseudomonadota</taxon>
        <taxon>Gammaproteobacteria</taxon>
        <taxon>Pseudomonadales</taxon>
        <taxon>Pseudomonadaceae</taxon>
        <taxon>Pseudomonas</taxon>
    </lineage>
</organism>
<evidence type="ECO:0000313" key="3">
    <source>
        <dbReference type="Proteomes" id="UP000237378"/>
    </source>
</evidence>
<keyword evidence="1" id="KW-1133">Transmembrane helix</keyword>
<reference evidence="2 3" key="1">
    <citation type="submission" date="2016-08" db="EMBL/GenBank/DDBJ databases">
        <authorList>
            <person name="Seilhamer J.J."/>
        </authorList>
    </citation>
    <scope>NUCLEOTIDE SEQUENCE [LARGE SCALE GENOMIC DNA]</scope>
    <source>
        <strain evidence="2 3">KH-18-2</strain>
    </source>
</reference>
<dbReference type="RefSeq" id="WP_103469204.1">
    <property type="nucleotide sequence ID" value="NZ_JADUCH010000006.1"/>
</dbReference>
<dbReference type="Proteomes" id="UP000237378">
    <property type="component" value="Unassembled WGS sequence"/>
</dbReference>
<evidence type="ECO:0000313" key="2">
    <source>
        <dbReference type="EMBL" id="POG13406.1"/>
    </source>
</evidence>
<dbReference type="InterPro" id="IPR031709">
    <property type="entry name" value="PutAbiC"/>
</dbReference>
<dbReference type="AlphaFoldDB" id="A0A2S3XCS2"/>
<dbReference type="Pfam" id="PF16872">
    <property type="entry name" value="putAbiC"/>
    <property type="match status" value="1"/>
</dbReference>
<reference evidence="2 3" key="2">
    <citation type="submission" date="2018-03" db="EMBL/GenBank/DDBJ databases">
        <title>Draft genome of Pseudomonas putida strain KH-18-2.</title>
        <authorList>
            <person name="Yoshizawa S."/>
            <person name="Khan N.H."/>
            <person name="Nishimura M."/>
            <person name="Chiura H.X."/>
            <person name="Ogura Y."/>
            <person name="Hayashi T."/>
            <person name="Kogure K."/>
        </authorList>
    </citation>
    <scope>NUCLEOTIDE SEQUENCE [LARGE SCALE GENOMIC DNA]</scope>
    <source>
        <strain evidence="2 3">KH-18-2</strain>
    </source>
</reference>
<proteinExistence type="predicted"/>
<evidence type="ECO:0008006" key="4">
    <source>
        <dbReference type="Google" id="ProtNLM"/>
    </source>
</evidence>
<dbReference type="EMBL" id="MING01000019">
    <property type="protein sequence ID" value="POG13406.1"/>
    <property type="molecule type" value="Genomic_DNA"/>
</dbReference>
<keyword evidence="1" id="KW-0812">Transmembrane</keyword>
<keyword evidence="1" id="KW-0472">Membrane</keyword>
<feature type="transmembrane region" description="Helical" evidence="1">
    <location>
        <begin position="96"/>
        <end position="117"/>
    </location>
</feature>
<accession>A0A2S3XCS2</accession>
<feature type="transmembrane region" description="Helical" evidence="1">
    <location>
        <begin position="48"/>
        <end position="72"/>
    </location>
</feature>
<comment type="caution">
    <text evidence="2">The sequence shown here is derived from an EMBL/GenBank/DDBJ whole genome shotgun (WGS) entry which is preliminary data.</text>
</comment>
<sequence length="358" mass="41275">MGFNKKEERKDLHSGNLEDLWEVLSNFELQRIKMYWLSKIALVRDNGVYLLALIAVVPILFVTGAVIVHFQYGIDLPWFDVKNAGTAAHWGQIGDFVGGVLNPLLSFAALVAVIYSLRVQSKELALARDDAKENHRIQVQQSQIFERQNFESVFFRLLDVHSRLVNDLQVSVSEYGVDGREASNIYHGVLAFDKLAEMYFPQPYSGLTVARYEQRFDTNSANMQKYYSSRLAHYCRNLYQIMKHVDGFGMDALRVSKPSSRANLRAWIDNYISQRKYANMLRAQLSPSELRVIFLNCLSVQGHGLKYYVERFSLLKHMDLEVFGDHSEVPFNLYNEMAYAGYEKIDGFKLRAHLSTKR</sequence>
<gene>
    <name evidence="2" type="ORF">BGP82_02850</name>
</gene>
<name>A0A2S3XCS2_PSEPU</name>
<evidence type="ECO:0000256" key="1">
    <source>
        <dbReference type="SAM" id="Phobius"/>
    </source>
</evidence>